<evidence type="ECO:0000313" key="2">
    <source>
        <dbReference type="Proteomes" id="UP001180845"/>
    </source>
</evidence>
<dbReference type="AlphaFoldDB" id="A0AAE3ZB87"/>
<organism evidence="1 2">
    <name type="scientific">Haloactinomyces albus</name>
    <dbReference type="NCBI Taxonomy" id="1352928"/>
    <lineage>
        <taxon>Bacteria</taxon>
        <taxon>Bacillati</taxon>
        <taxon>Actinomycetota</taxon>
        <taxon>Actinomycetes</taxon>
        <taxon>Actinopolysporales</taxon>
        <taxon>Actinopolysporaceae</taxon>
        <taxon>Haloactinomyces</taxon>
    </lineage>
</organism>
<gene>
    <name evidence="1" type="ORF">JOF55_000218</name>
</gene>
<sequence length="76" mass="8971">MVEQARSPVKDKNYNLVAVLQRSLEQAWQLQTYLEDAESQNDTELSEWLRQLQEENLRAGERGKQLLRDRLQREAG</sequence>
<keyword evidence="2" id="KW-1185">Reference proteome</keyword>
<protein>
    <submittedName>
        <fullName evidence="1">Uncharacterized protein</fullName>
    </submittedName>
</protein>
<comment type="caution">
    <text evidence="1">The sequence shown here is derived from an EMBL/GenBank/DDBJ whole genome shotgun (WGS) entry which is preliminary data.</text>
</comment>
<reference evidence="1" key="1">
    <citation type="submission" date="2023-07" db="EMBL/GenBank/DDBJ databases">
        <title>Sequencing the genomes of 1000 actinobacteria strains.</title>
        <authorList>
            <person name="Klenk H.-P."/>
        </authorList>
    </citation>
    <scope>NUCLEOTIDE SEQUENCE</scope>
    <source>
        <strain evidence="1">DSM 45977</strain>
    </source>
</reference>
<accession>A0AAE3ZB87</accession>
<name>A0AAE3ZB87_9ACTN</name>
<dbReference type="Proteomes" id="UP001180845">
    <property type="component" value="Unassembled WGS sequence"/>
</dbReference>
<dbReference type="EMBL" id="JAVDXW010000001">
    <property type="protein sequence ID" value="MDR7300037.1"/>
    <property type="molecule type" value="Genomic_DNA"/>
</dbReference>
<dbReference type="RefSeq" id="WP_310268130.1">
    <property type="nucleotide sequence ID" value="NZ_JAVDXW010000001.1"/>
</dbReference>
<proteinExistence type="predicted"/>
<evidence type="ECO:0000313" key="1">
    <source>
        <dbReference type="EMBL" id="MDR7300037.1"/>
    </source>
</evidence>